<gene>
    <name evidence="1" type="ORF">GCM10023340_36410</name>
</gene>
<organism evidence="1 2">
    <name type="scientific">Nocardioides marinquilinus</name>
    <dbReference type="NCBI Taxonomy" id="1210400"/>
    <lineage>
        <taxon>Bacteria</taxon>
        <taxon>Bacillati</taxon>
        <taxon>Actinomycetota</taxon>
        <taxon>Actinomycetes</taxon>
        <taxon>Propionibacteriales</taxon>
        <taxon>Nocardioidaceae</taxon>
        <taxon>Nocardioides</taxon>
    </lineage>
</organism>
<dbReference type="Proteomes" id="UP001500221">
    <property type="component" value="Unassembled WGS sequence"/>
</dbReference>
<protein>
    <recommendedName>
        <fullName evidence="3">HK97 gp10 family phage protein</fullName>
    </recommendedName>
</protein>
<evidence type="ECO:0008006" key="3">
    <source>
        <dbReference type="Google" id="ProtNLM"/>
    </source>
</evidence>
<dbReference type="RefSeq" id="WP_345461988.1">
    <property type="nucleotide sequence ID" value="NZ_BAABKG010000005.1"/>
</dbReference>
<evidence type="ECO:0000313" key="1">
    <source>
        <dbReference type="EMBL" id="GAA5153816.1"/>
    </source>
</evidence>
<comment type="caution">
    <text evidence="1">The sequence shown here is derived from an EMBL/GenBank/DDBJ whole genome shotgun (WGS) entry which is preliminary data.</text>
</comment>
<evidence type="ECO:0000313" key="2">
    <source>
        <dbReference type="Proteomes" id="UP001500221"/>
    </source>
</evidence>
<keyword evidence="2" id="KW-1185">Reference proteome</keyword>
<proteinExistence type="predicted"/>
<accession>A0ABP9Q1M3</accession>
<dbReference type="EMBL" id="BAABKG010000005">
    <property type="protein sequence ID" value="GAA5153816.1"/>
    <property type="molecule type" value="Genomic_DNA"/>
</dbReference>
<name>A0ABP9Q1M3_9ACTN</name>
<sequence>MAELTGVRVEGLSAAVRALKQLGLEVEDLKGAFSTIASEAAGAIRAETPRRSGRLAGTVRGNRAQSKAVVTVGRSTVPYAGVIRYGWPARHIPPNDYAGRGEQKYTPTAIHRLEQEIEAAIRRKGLHRR</sequence>
<reference evidence="2" key="1">
    <citation type="journal article" date="2019" name="Int. J. Syst. Evol. Microbiol.">
        <title>The Global Catalogue of Microorganisms (GCM) 10K type strain sequencing project: providing services to taxonomists for standard genome sequencing and annotation.</title>
        <authorList>
            <consortium name="The Broad Institute Genomics Platform"/>
            <consortium name="The Broad Institute Genome Sequencing Center for Infectious Disease"/>
            <person name="Wu L."/>
            <person name="Ma J."/>
        </authorList>
    </citation>
    <scope>NUCLEOTIDE SEQUENCE [LARGE SCALE GENOMIC DNA]</scope>
    <source>
        <strain evidence="2">JCM 18459</strain>
    </source>
</reference>